<name>A0A3D9S1C5_9BACL</name>
<keyword evidence="3" id="KW-0804">Transcription</keyword>
<dbReference type="Pfam" id="PF12833">
    <property type="entry name" value="HTH_18"/>
    <property type="match status" value="1"/>
</dbReference>
<dbReference type="InterPro" id="IPR020449">
    <property type="entry name" value="Tscrpt_reg_AraC-type_HTH"/>
</dbReference>
<sequence>MADNLILPKLESLIQLLDSNWNHIRVHSCGFWENRGWNGPGRTFEFSYLVSGSIRLQQDRHTVDVKQGDLLFVQDTLRNSTCSDGDFQLYYIGFYADKPEIAGAIRDLFRQLQLDTKPLQLQGLQQDFRSIMADLSFGRFDSVLVKQHFLHVLVRIYHGIVQAGRSAHERLIHSVINDLHELCRSEQKIKLTDIAERYSLNERYLNHRFKQETGITIGNYITSIRVEHAKRLLETTAMPITTIAYATGFYDGAHFSRTFKSKEGISPQEYRSLQQGIPLQ</sequence>
<dbReference type="EMBL" id="QTTN01000011">
    <property type="protein sequence ID" value="REE86247.1"/>
    <property type="molecule type" value="Genomic_DNA"/>
</dbReference>
<evidence type="ECO:0000256" key="2">
    <source>
        <dbReference type="ARBA" id="ARBA00023125"/>
    </source>
</evidence>
<dbReference type="PANTHER" id="PTHR43280:SF2">
    <property type="entry name" value="HTH-TYPE TRANSCRIPTIONAL REGULATOR EXSA"/>
    <property type="match status" value="1"/>
</dbReference>
<evidence type="ECO:0000313" key="6">
    <source>
        <dbReference type="Proteomes" id="UP000256304"/>
    </source>
</evidence>
<dbReference type="AlphaFoldDB" id="A0A3D9S1C5"/>
<dbReference type="InterPro" id="IPR037923">
    <property type="entry name" value="HTH-like"/>
</dbReference>
<organism evidence="5 6">
    <name type="scientific">Paenibacillus taihuensis</name>
    <dbReference type="NCBI Taxonomy" id="1156355"/>
    <lineage>
        <taxon>Bacteria</taxon>
        <taxon>Bacillati</taxon>
        <taxon>Bacillota</taxon>
        <taxon>Bacilli</taxon>
        <taxon>Bacillales</taxon>
        <taxon>Paenibacillaceae</taxon>
        <taxon>Paenibacillus</taxon>
    </lineage>
</organism>
<dbReference type="Proteomes" id="UP000256304">
    <property type="component" value="Unassembled WGS sequence"/>
</dbReference>
<keyword evidence="2" id="KW-0238">DNA-binding</keyword>
<dbReference type="SUPFAM" id="SSF46689">
    <property type="entry name" value="Homeodomain-like"/>
    <property type="match status" value="2"/>
</dbReference>
<evidence type="ECO:0000259" key="4">
    <source>
        <dbReference type="PROSITE" id="PS01124"/>
    </source>
</evidence>
<dbReference type="InterPro" id="IPR003313">
    <property type="entry name" value="AraC-bd"/>
</dbReference>
<dbReference type="InterPro" id="IPR018062">
    <property type="entry name" value="HTH_AraC-typ_CS"/>
</dbReference>
<dbReference type="InterPro" id="IPR018060">
    <property type="entry name" value="HTH_AraC"/>
</dbReference>
<keyword evidence="1" id="KW-0805">Transcription regulation</keyword>
<keyword evidence="6" id="KW-1185">Reference proteome</keyword>
<dbReference type="PRINTS" id="PR00032">
    <property type="entry name" value="HTHARAC"/>
</dbReference>
<dbReference type="Gene3D" id="1.10.10.60">
    <property type="entry name" value="Homeodomain-like"/>
    <property type="match status" value="2"/>
</dbReference>
<evidence type="ECO:0000313" key="5">
    <source>
        <dbReference type="EMBL" id="REE86247.1"/>
    </source>
</evidence>
<evidence type="ECO:0000256" key="1">
    <source>
        <dbReference type="ARBA" id="ARBA00023015"/>
    </source>
</evidence>
<protein>
    <submittedName>
        <fullName evidence="5">AraC-like protein</fullName>
    </submittedName>
</protein>
<dbReference type="SUPFAM" id="SSF51215">
    <property type="entry name" value="Regulatory protein AraC"/>
    <property type="match status" value="1"/>
</dbReference>
<dbReference type="GO" id="GO:0003700">
    <property type="term" value="F:DNA-binding transcription factor activity"/>
    <property type="evidence" value="ECO:0007669"/>
    <property type="project" value="InterPro"/>
</dbReference>
<dbReference type="SMART" id="SM00342">
    <property type="entry name" value="HTH_ARAC"/>
    <property type="match status" value="1"/>
</dbReference>
<dbReference type="InterPro" id="IPR009057">
    <property type="entry name" value="Homeodomain-like_sf"/>
</dbReference>
<dbReference type="PROSITE" id="PS01124">
    <property type="entry name" value="HTH_ARAC_FAMILY_2"/>
    <property type="match status" value="1"/>
</dbReference>
<evidence type="ECO:0000256" key="3">
    <source>
        <dbReference type="ARBA" id="ARBA00023163"/>
    </source>
</evidence>
<dbReference type="GO" id="GO:0043565">
    <property type="term" value="F:sequence-specific DNA binding"/>
    <property type="evidence" value="ECO:0007669"/>
    <property type="project" value="InterPro"/>
</dbReference>
<gene>
    <name evidence="5" type="ORF">A8990_111144</name>
</gene>
<dbReference type="RefSeq" id="WP_181909532.1">
    <property type="nucleotide sequence ID" value="NZ_QTTN01000011.1"/>
</dbReference>
<accession>A0A3D9S1C5</accession>
<dbReference type="PROSITE" id="PS00041">
    <property type="entry name" value="HTH_ARAC_FAMILY_1"/>
    <property type="match status" value="1"/>
</dbReference>
<feature type="domain" description="HTH araC/xylS-type" evidence="4">
    <location>
        <begin position="169"/>
        <end position="273"/>
    </location>
</feature>
<dbReference type="PANTHER" id="PTHR43280">
    <property type="entry name" value="ARAC-FAMILY TRANSCRIPTIONAL REGULATOR"/>
    <property type="match status" value="1"/>
</dbReference>
<proteinExistence type="predicted"/>
<reference evidence="5 6" key="1">
    <citation type="submission" date="2018-08" db="EMBL/GenBank/DDBJ databases">
        <title>Genomic Encyclopedia of Type Strains, Phase III (KMG-III): the genomes of soil and plant-associated and newly described type strains.</title>
        <authorList>
            <person name="Whitman W."/>
        </authorList>
    </citation>
    <scope>NUCLEOTIDE SEQUENCE [LARGE SCALE GENOMIC DNA]</scope>
    <source>
        <strain evidence="5 6">CGMCC 1.10966</strain>
    </source>
</reference>
<dbReference type="Pfam" id="PF02311">
    <property type="entry name" value="AraC_binding"/>
    <property type="match status" value="1"/>
</dbReference>
<comment type="caution">
    <text evidence="5">The sequence shown here is derived from an EMBL/GenBank/DDBJ whole genome shotgun (WGS) entry which is preliminary data.</text>
</comment>